<evidence type="ECO:0000256" key="2">
    <source>
        <dbReference type="SAM" id="MobiDB-lite"/>
    </source>
</evidence>
<feature type="compositionally biased region" description="Polar residues" evidence="2">
    <location>
        <begin position="110"/>
        <end position="129"/>
    </location>
</feature>
<feature type="region of interest" description="Disordered" evidence="2">
    <location>
        <begin position="108"/>
        <end position="129"/>
    </location>
</feature>
<dbReference type="PROSITE" id="PS50158">
    <property type="entry name" value="ZF_CCHC"/>
    <property type="match status" value="1"/>
</dbReference>
<evidence type="ECO:0000313" key="4">
    <source>
        <dbReference type="EMBL" id="KAJ0963509.1"/>
    </source>
</evidence>
<keyword evidence="1" id="KW-0862">Zinc</keyword>
<dbReference type="AlphaFoldDB" id="A0A9D5BZH7"/>
<evidence type="ECO:0000256" key="1">
    <source>
        <dbReference type="PROSITE-ProRule" id="PRU00047"/>
    </source>
</evidence>
<feature type="region of interest" description="Disordered" evidence="2">
    <location>
        <begin position="32"/>
        <end position="55"/>
    </location>
</feature>
<proteinExistence type="predicted"/>
<feature type="region of interest" description="Disordered" evidence="2">
    <location>
        <begin position="166"/>
        <end position="191"/>
    </location>
</feature>
<accession>A0A9D5BZH7</accession>
<dbReference type="GO" id="GO:0003676">
    <property type="term" value="F:nucleic acid binding"/>
    <property type="evidence" value="ECO:0007669"/>
    <property type="project" value="InterPro"/>
</dbReference>
<keyword evidence="5" id="KW-1185">Reference proteome</keyword>
<dbReference type="EMBL" id="JAGGNH010000009">
    <property type="protein sequence ID" value="KAJ0963509.1"/>
    <property type="molecule type" value="Genomic_DNA"/>
</dbReference>
<dbReference type="Proteomes" id="UP001085076">
    <property type="component" value="Miscellaneous, Linkage group lg09"/>
</dbReference>
<keyword evidence="1" id="KW-0479">Metal-binding</keyword>
<sequence length="191" mass="21032">MLEEQGVEPGSSKFAESSINISEALLEWDEHSNTAGKGRTTVQGQGQREARIPTRSPYREGVSYAQALTGAVEEDNAMRFDWKAPSIASTDEGWTEIHFKRKKISRGNGRLSSPLANAHSTRRSLPNSPQECSIRLQFGHNNTECHRLPTCRSCGRIGHRGYHCPARLQGRPQGGNQGPTKAANTPNPLRT</sequence>
<organism evidence="4 5">
    <name type="scientific">Dioscorea zingiberensis</name>
    <dbReference type="NCBI Taxonomy" id="325984"/>
    <lineage>
        <taxon>Eukaryota</taxon>
        <taxon>Viridiplantae</taxon>
        <taxon>Streptophyta</taxon>
        <taxon>Embryophyta</taxon>
        <taxon>Tracheophyta</taxon>
        <taxon>Spermatophyta</taxon>
        <taxon>Magnoliopsida</taxon>
        <taxon>Liliopsida</taxon>
        <taxon>Dioscoreales</taxon>
        <taxon>Dioscoreaceae</taxon>
        <taxon>Dioscorea</taxon>
    </lineage>
</organism>
<gene>
    <name evidence="4" type="ORF">J5N97_028631</name>
</gene>
<feature type="domain" description="CCHC-type" evidence="3">
    <location>
        <begin position="151"/>
        <end position="165"/>
    </location>
</feature>
<evidence type="ECO:0000259" key="3">
    <source>
        <dbReference type="PROSITE" id="PS50158"/>
    </source>
</evidence>
<comment type="caution">
    <text evidence="4">The sequence shown here is derived from an EMBL/GenBank/DDBJ whole genome shotgun (WGS) entry which is preliminary data.</text>
</comment>
<reference evidence="4" key="1">
    <citation type="submission" date="2021-03" db="EMBL/GenBank/DDBJ databases">
        <authorList>
            <person name="Li Z."/>
            <person name="Yang C."/>
        </authorList>
    </citation>
    <scope>NUCLEOTIDE SEQUENCE</scope>
    <source>
        <strain evidence="4">Dzin_1.0</strain>
        <tissue evidence="4">Leaf</tissue>
    </source>
</reference>
<name>A0A9D5BZH7_9LILI</name>
<protein>
    <recommendedName>
        <fullName evidence="3">CCHC-type domain-containing protein</fullName>
    </recommendedName>
</protein>
<keyword evidence="1" id="KW-0863">Zinc-finger</keyword>
<feature type="compositionally biased region" description="Polar residues" evidence="2">
    <location>
        <begin position="178"/>
        <end position="191"/>
    </location>
</feature>
<dbReference type="InterPro" id="IPR001878">
    <property type="entry name" value="Znf_CCHC"/>
</dbReference>
<dbReference type="GO" id="GO:0008270">
    <property type="term" value="F:zinc ion binding"/>
    <property type="evidence" value="ECO:0007669"/>
    <property type="project" value="UniProtKB-KW"/>
</dbReference>
<evidence type="ECO:0000313" key="5">
    <source>
        <dbReference type="Proteomes" id="UP001085076"/>
    </source>
</evidence>
<reference evidence="4" key="2">
    <citation type="journal article" date="2022" name="Hortic Res">
        <title>The genome of Dioscorea zingiberensis sheds light on the biosynthesis, origin and evolution of the medicinally important diosgenin saponins.</title>
        <authorList>
            <person name="Li Y."/>
            <person name="Tan C."/>
            <person name="Li Z."/>
            <person name="Guo J."/>
            <person name="Li S."/>
            <person name="Chen X."/>
            <person name="Wang C."/>
            <person name="Dai X."/>
            <person name="Yang H."/>
            <person name="Song W."/>
            <person name="Hou L."/>
            <person name="Xu J."/>
            <person name="Tong Z."/>
            <person name="Xu A."/>
            <person name="Yuan X."/>
            <person name="Wang W."/>
            <person name="Yang Q."/>
            <person name="Chen L."/>
            <person name="Sun Z."/>
            <person name="Wang K."/>
            <person name="Pan B."/>
            <person name="Chen J."/>
            <person name="Bao Y."/>
            <person name="Liu F."/>
            <person name="Qi X."/>
            <person name="Gang D.R."/>
            <person name="Wen J."/>
            <person name="Li J."/>
        </authorList>
    </citation>
    <scope>NUCLEOTIDE SEQUENCE</scope>
    <source>
        <strain evidence="4">Dzin_1.0</strain>
    </source>
</reference>